<keyword evidence="3" id="KW-1185">Reference proteome</keyword>
<name>A0A409VR88_9AGAR</name>
<evidence type="ECO:0000313" key="3">
    <source>
        <dbReference type="Proteomes" id="UP000284842"/>
    </source>
</evidence>
<proteinExistence type="predicted"/>
<dbReference type="GO" id="GO:0003726">
    <property type="term" value="F:double-stranded RNA adenosine deaminase activity"/>
    <property type="evidence" value="ECO:0007669"/>
    <property type="project" value="TreeGrafter"/>
</dbReference>
<dbReference type="GO" id="GO:0006396">
    <property type="term" value="P:RNA processing"/>
    <property type="evidence" value="ECO:0007669"/>
    <property type="project" value="InterPro"/>
</dbReference>
<evidence type="ECO:0000259" key="1">
    <source>
        <dbReference type="PROSITE" id="PS50141"/>
    </source>
</evidence>
<dbReference type="EMBL" id="NHTK01006000">
    <property type="protein sequence ID" value="PPQ68774.1"/>
    <property type="molecule type" value="Genomic_DNA"/>
</dbReference>
<dbReference type="Proteomes" id="UP000284842">
    <property type="component" value="Unassembled WGS sequence"/>
</dbReference>
<dbReference type="GO" id="GO:0006382">
    <property type="term" value="P:adenosine to inosine editing"/>
    <property type="evidence" value="ECO:0007669"/>
    <property type="project" value="TreeGrafter"/>
</dbReference>
<dbReference type="GO" id="GO:0003725">
    <property type="term" value="F:double-stranded RNA binding"/>
    <property type="evidence" value="ECO:0007669"/>
    <property type="project" value="TreeGrafter"/>
</dbReference>
<dbReference type="GO" id="GO:0005737">
    <property type="term" value="C:cytoplasm"/>
    <property type="evidence" value="ECO:0007669"/>
    <property type="project" value="TreeGrafter"/>
</dbReference>
<dbReference type="OrthoDB" id="10268011at2759"/>
<dbReference type="FunCoup" id="A0A409VR88">
    <property type="interactions" value="395"/>
</dbReference>
<dbReference type="AlphaFoldDB" id="A0A409VR88"/>
<dbReference type="GO" id="GO:0008251">
    <property type="term" value="F:tRNA-specific adenosine deaminase activity"/>
    <property type="evidence" value="ECO:0007669"/>
    <property type="project" value="TreeGrafter"/>
</dbReference>
<gene>
    <name evidence="2" type="ORF">CVT24_007716</name>
</gene>
<comment type="caution">
    <text evidence="2">The sequence shown here is derived from an EMBL/GenBank/DDBJ whole genome shotgun (WGS) entry which is preliminary data.</text>
</comment>
<accession>A0A409VR88</accession>
<dbReference type="InterPro" id="IPR002466">
    <property type="entry name" value="A_deamin"/>
</dbReference>
<organism evidence="2 3">
    <name type="scientific">Panaeolus cyanescens</name>
    <dbReference type="NCBI Taxonomy" id="181874"/>
    <lineage>
        <taxon>Eukaryota</taxon>
        <taxon>Fungi</taxon>
        <taxon>Dikarya</taxon>
        <taxon>Basidiomycota</taxon>
        <taxon>Agaricomycotina</taxon>
        <taxon>Agaricomycetes</taxon>
        <taxon>Agaricomycetidae</taxon>
        <taxon>Agaricales</taxon>
        <taxon>Agaricineae</taxon>
        <taxon>Galeropsidaceae</taxon>
        <taxon>Panaeolus</taxon>
    </lineage>
</organism>
<dbReference type="PROSITE" id="PS50141">
    <property type="entry name" value="A_DEAMIN_EDITASE"/>
    <property type="match status" value="1"/>
</dbReference>
<dbReference type="InParanoid" id="A0A409VR88"/>
<evidence type="ECO:0000313" key="2">
    <source>
        <dbReference type="EMBL" id="PPQ68774.1"/>
    </source>
</evidence>
<dbReference type="SMART" id="SM00552">
    <property type="entry name" value="ADEAMc"/>
    <property type="match status" value="1"/>
</dbReference>
<dbReference type="Pfam" id="PF02137">
    <property type="entry name" value="A_deamin"/>
    <property type="match status" value="1"/>
</dbReference>
<dbReference type="STRING" id="181874.A0A409VR88"/>
<dbReference type="PANTHER" id="PTHR10910:SF62">
    <property type="entry name" value="AT07585P-RELATED"/>
    <property type="match status" value="1"/>
</dbReference>
<reference evidence="2 3" key="1">
    <citation type="journal article" date="2018" name="Evol. Lett.">
        <title>Horizontal gene cluster transfer increased hallucinogenic mushroom diversity.</title>
        <authorList>
            <person name="Reynolds H.T."/>
            <person name="Vijayakumar V."/>
            <person name="Gluck-Thaler E."/>
            <person name="Korotkin H.B."/>
            <person name="Matheny P.B."/>
            <person name="Slot J.C."/>
        </authorList>
    </citation>
    <scope>NUCLEOTIDE SEQUENCE [LARGE SCALE GENOMIC DNA]</scope>
    <source>
        <strain evidence="2 3">2629</strain>
    </source>
</reference>
<dbReference type="PANTHER" id="PTHR10910">
    <property type="entry name" value="EUKARYOTE SPECIFIC DSRNA BINDING PROTEIN"/>
    <property type="match status" value="1"/>
</dbReference>
<protein>
    <recommendedName>
        <fullName evidence="1">A to I editase domain-containing protein</fullName>
    </recommendedName>
</protein>
<feature type="domain" description="A to I editase" evidence="1">
    <location>
        <begin position="55"/>
        <end position="393"/>
    </location>
</feature>
<sequence length="405" mass="45299">MPSDDNHDHINTLVQTIHRAYAELGYTTQNSQWTILAAFCLTDLTSSTTKIKVISIATGTKCIPANKLSTRGEIVHDSHAEVLARRCAMRWFIEEVHRLQDPEATSDWLVKQNGGTRYTLRPGVQLGFYVSTLPCGDASMRYLASTQDEEMAALKNSTVFPTLDPMAASRGRDNYARMGVLRTKPGRADSPPTLCMSCSDKIARWNVLGIQGALGAPFFANPLYIDVIIVGDVPQHMLDAVREDCQRAFFGRVKGLCNLPSGHRTHQPQIHFTEHPFIHSQTKLQMGSTCVESLCWNANMACPEILINGLKRGVSPKHRYRDKARPFISRIALLNLYDSVLRADSTKNGLSAEDTYYDVKQTDLVYQQARNRLLGSEGPFSGWVLTGKCWQNFNKEGVEPSKNYQ</sequence>
<dbReference type="GO" id="GO:0005730">
    <property type="term" value="C:nucleolus"/>
    <property type="evidence" value="ECO:0007669"/>
    <property type="project" value="TreeGrafter"/>
</dbReference>